<evidence type="ECO:0000256" key="1">
    <source>
        <dbReference type="SAM" id="MobiDB-lite"/>
    </source>
</evidence>
<name>A0A8K0HLW4_9ROSA</name>
<dbReference type="Proteomes" id="UP000796880">
    <property type="component" value="Unassembled WGS sequence"/>
</dbReference>
<dbReference type="OrthoDB" id="1750920at2759"/>
<feature type="region of interest" description="Disordered" evidence="1">
    <location>
        <begin position="1"/>
        <end position="22"/>
    </location>
</feature>
<evidence type="ECO:0000313" key="3">
    <source>
        <dbReference type="Proteomes" id="UP000796880"/>
    </source>
</evidence>
<evidence type="ECO:0000313" key="2">
    <source>
        <dbReference type="EMBL" id="KAF3455311.1"/>
    </source>
</evidence>
<sequence>MAERNPTPHVEPSVRSDGPNENRSGLVIMRPIIIKTDILLIFKPNNMSYLKERHAHFPPFLLSKLGEEVRYAFYAWRQIRLLNDVLTSDKGEKERYFFIKMEGLFYPVSMSESGLGKHGLKEVVLGCCTVSQLTICRLRILQLIWASSSMVLDQPKDLIVAILSEKSPPQKRQRLLNPPAALDAPDAPKVKVDNTAMTINKTLEKNDIHLKQAAAEAKSLAEQLEKKWSKVDQKLVERDRELEALRLDFSKAVAKLD</sequence>
<keyword evidence="3" id="KW-1185">Reference proteome</keyword>
<reference evidence="2" key="1">
    <citation type="submission" date="2020-03" db="EMBL/GenBank/DDBJ databases">
        <title>A high-quality chromosome-level genome assembly of a woody plant with both climbing and erect habits, Rhamnella rubrinervis.</title>
        <authorList>
            <person name="Lu Z."/>
            <person name="Yang Y."/>
            <person name="Zhu X."/>
            <person name="Sun Y."/>
        </authorList>
    </citation>
    <scope>NUCLEOTIDE SEQUENCE</scope>
    <source>
        <strain evidence="2">BYM</strain>
        <tissue evidence="2">Leaf</tissue>
    </source>
</reference>
<comment type="caution">
    <text evidence="2">The sequence shown here is derived from an EMBL/GenBank/DDBJ whole genome shotgun (WGS) entry which is preliminary data.</text>
</comment>
<proteinExistence type="predicted"/>
<accession>A0A8K0HLW4</accession>
<gene>
    <name evidence="2" type="ORF">FNV43_RR05759</name>
</gene>
<dbReference type="EMBL" id="VOIH02000002">
    <property type="protein sequence ID" value="KAF3455311.1"/>
    <property type="molecule type" value="Genomic_DNA"/>
</dbReference>
<organism evidence="2 3">
    <name type="scientific">Rhamnella rubrinervis</name>
    <dbReference type="NCBI Taxonomy" id="2594499"/>
    <lineage>
        <taxon>Eukaryota</taxon>
        <taxon>Viridiplantae</taxon>
        <taxon>Streptophyta</taxon>
        <taxon>Embryophyta</taxon>
        <taxon>Tracheophyta</taxon>
        <taxon>Spermatophyta</taxon>
        <taxon>Magnoliopsida</taxon>
        <taxon>eudicotyledons</taxon>
        <taxon>Gunneridae</taxon>
        <taxon>Pentapetalae</taxon>
        <taxon>rosids</taxon>
        <taxon>fabids</taxon>
        <taxon>Rosales</taxon>
        <taxon>Rhamnaceae</taxon>
        <taxon>rhamnoid group</taxon>
        <taxon>Rhamneae</taxon>
        <taxon>Rhamnella</taxon>
    </lineage>
</organism>
<dbReference type="AlphaFoldDB" id="A0A8K0HLW4"/>
<protein>
    <submittedName>
        <fullName evidence="2">Uncharacterized protein</fullName>
    </submittedName>
</protein>